<reference evidence="2 3" key="1">
    <citation type="submission" date="2019-12" db="EMBL/GenBank/DDBJ databases">
        <title>Isolation and characterization of three novel carbon monoxide-oxidizing members of Halobacteria from salione crusts and soils.</title>
        <authorList>
            <person name="Myers M.R."/>
            <person name="King G.M."/>
        </authorList>
    </citation>
    <scope>NUCLEOTIDE SEQUENCE [LARGE SCALE GENOMIC DNA]</scope>
    <source>
        <strain evidence="2 3">PCN9</strain>
    </source>
</reference>
<dbReference type="OrthoDB" id="253387at2157"/>
<evidence type="ECO:0000313" key="2">
    <source>
        <dbReference type="EMBL" id="MXR21679.1"/>
    </source>
</evidence>
<gene>
    <name evidence="2" type="ORF">GRX66_14070</name>
</gene>
<organism evidence="2 3">
    <name type="scientific">Halobacterium bonnevillei</name>
    <dbReference type="NCBI Taxonomy" id="2692200"/>
    <lineage>
        <taxon>Archaea</taxon>
        <taxon>Methanobacteriati</taxon>
        <taxon>Methanobacteriota</taxon>
        <taxon>Stenosarchaea group</taxon>
        <taxon>Halobacteria</taxon>
        <taxon>Halobacteriales</taxon>
        <taxon>Halobacteriaceae</taxon>
        <taxon>Halobacterium</taxon>
    </lineage>
</organism>
<sequence length="113" mass="11450">MASSELRATVLRNVAVGFGAAVVLFGVALFVDFPLLLLGMLMVGIPLFVVPAMVGLTDIGIETAAASARIGASTGQPEQYQTGSLLPIPNKLQAVCWLSGVGVVGVVLLAAVA</sequence>
<keyword evidence="1" id="KW-0472">Membrane</keyword>
<dbReference type="Proteomes" id="UP000471521">
    <property type="component" value="Unassembled WGS sequence"/>
</dbReference>
<accession>A0A6B0SW13</accession>
<comment type="caution">
    <text evidence="2">The sequence shown here is derived from an EMBL/GenBank/DDBJ whole genome shotgun (WGS) entry which is preliminary data.</text>
</comment>
<keyword evidence="1" id="KW-1133">Transmembrane helix</keyword>
<feature type="transmembrane region" description="Helical" evidence="1">
    <location>
        <begin position="94"/>
        <end position="112"/>
    </location>
</feature>
<dbReference type="AlphaFoldDB" id="A0A6B0SW13"/>
<evidence type="ECO:0000256" key="1">
    <source>
        <dbReference type="SAM" id="Phobius"/>
    </source>
</evidence>
<dbReference type="RefSeq" id="WP_159527126.1">
    <property type="nucleotide sequence ID" value="NZ_WUUU01000138.1"/>
</dbReference>
<evidence type="ECO:0000313" key="3">
    <source>
        <dbReference type="Proteomes" id="UP000471521"/>
    </source>
</evidence>
<keyword evidence="3" id="KW-1185">Reference proteome</keyword>
<keyword evidence="1" id="KW-0812">Transmembrane</keyword>
<name>A0A6B0SW13_9EURY</name>
<dbReference type="EMBL" id="WUUU01000138">
    <property type="protein sequence ID" value="MXR21679.1"/>
    <property type="molecule type" value="Genomic_DNA"/>
</dbReference>
<feature type="transmembrane region" description="Helical" evidence="1">
    <location>
        <begin position="37"/>
        <end position="61"/>
    </location>
</feature>
<protein>
    <submittedName>
        <fullName evidence="2">Uncharacterized protein</fullName>
    </submittedName>
</protein>
<feature type="transmembrane region" description="Helical" evidence="1">
    <location>
        <begin position="12"/>
        <end position="31"/>
    </location>
</feature>
<proteinExistence type="predicted"/>